<dbReference type="NCBIfam" id="NF009487">
    <property type="entry name" value="PRK12849.1"/>
    <property type="match status" value="1"/>
</dbReference>
<dbReference type="Gene3D" id="3.50.7.10">
    <property type="entry name" value="GroEL"/>
    <property type="match status" value="1"/>
</dbReference>
<dbReference type="Gene3D" id="3.30.260.10">
    <property type="entry name" value="TCP-1-like chaperonin intermediate domain"/>
    <property type="match status" value="1"/>
</dbReference>
<dbReference type="PRINTS" id="PR00298">
    <property type="entry name" value="CHAPERONIN60"/>
</dbReference>
<evidence type="ECO:0000256" key="4">
    <source>
        <dbReference type="SAM" id="SignalP"/>
    </source>
</evidence>
<dbReference type="CDD" id="cd03344">
    <property type="entry name" value="GroEL"/>
    <property type="match status" value="1"/>
</dbReference>
<feature type="chain" id="PRO_5004953456" evidence="4">
    <location>
        <begin position="19"/>
        <end position="585"/>
    </location>
</feature>
<dbReference type="NCBIfam" id="NF000592">
    <property type="entry name" value="PRK00013.1"/>
    <property type="match status" value="1"/>
</dbReference>
<dbReference type="InterPro" id="IPR027409">
    <property type="entry name" value="GroEL-like_apical_dom_sf"/>
</dbReference>
<dbReference type="Gene3D" id="1.10.560.10">
    <property type="entry name" value="GroEL-like equatorial domain"/>
    <property type="match status" value="1"/>
</dbReference>
<dbReference type="SUPFAM" id="SSF52029">
    <property type="entry name" value="GroEL apical domain-like"/>
    <property type="match status" value="1"/>
</dbReference>
<dbReference type="EMBL" id="KF233729">
    <property type="protein sequence ID" value="AHW52406.1"/>
    <property type="molecule type" value="mRNA"/>
</dbReference>
<sequence>MLALLLASPCVALHAGSALRPQAALPEVYMMARNIDFGQDARIHLANGVDKVANAVKVTLGPRGRNVVISPKGKQPSVINDGVTIAGQVNVESLKENVGVKLLLQAASQTDSRAGDGTTTATVLTQAITRAGMKLVGTGANAIALQKGLNKAAAFFSKKIREAAEPVTTLEQYQQIATVSANSEELGAIIAEALFRVGLDGSTVIEENVIMTDTLEFSEGMELETGYISPLLTNEPETQTSALQEPYILAVDYKLTTLAELLPILEAVVAEKKPLLIIAKDVVAEALSALILNQDRGVLDVCAIKAPGFGDLQKTFLDDICTFSGARLITSDLGMTVENATLADLGTLSRVTVDKGKTLLVTDGRHDEMVNKRVAELKVLKEKLLKQANKEFEIQRIEQRIYKLKAAVARIKVGAPTEAEVTDKQLRYEDAINALRGAIVEGRVPGGGACLAYMTRYADECREIMDNDEEALAVNVIIEAMGAPVMNIADNAGLLGALVREKVANHDWGCGFNAKTLEYENLLDAGVADPASVTTWALENAASISGSLLTTECLITDTERDPNEDADFEPDITTGMGKDVEKYMW</sequence>
<dbReference type="InterPro" id="IPR001844">
    <property type="entry name" value="Cpn60/GroEL"/>
</dbReference>
<proteinExistence type="evidence at transcript level"/>
<evidence type="ECO:0000313" key="5">
    <source>
        <dbReference type="EMBL" id="AHW52406.1"/>
    </source>
</evidence>
<evidence type="ECO:0000256" key="3">
    <source>
        <dbReference type="RuleBase" id="RU000418"/>
    </source>
</evidence>
<dbReference type="NCBIfam" id="NF009488">
    <property type="entry name" value="PRK12850.1"/>
    <property type="match status" value="1"/>
</dbReference>
<name>X5CWZ7_9EUKA</name>
<organism evidence="5">
    <name type="scientific">Tisochrysis lutea</name>
    <dbReference type="NCBI Taxonomy" id="1321669"/>
    <lineage>
        <taxon>Eukaryota</taxon>
        <taxon>Haptista</taxon>
        <taxon>Haptophyta</taxon>
        <taxon>Prymnesiophyceae</taxon>
        <taxon>Isochrysidales</taxon>
        <taxon>Isochrysidaceae</taxon>
        <taxon>Tisochrysis</taxon>
    </lineage>
</organism>
<dbReference type="InterPro" id="IPR027410">
    <property type="entry name" value="TCP-1-like_intermed_sf"/>
</dbReference>
<dbReference type="GO" id="GO:0140662">
    <property type="term" value="F:ATP-dependent protein folding chaperone"/>
    <property type="evidence" value="ECO:0007669"/>
    <property type="project" value="InterPro"/>
</dbReference>
<keyword evidence="4" id="KW-0732">Signal</keyword>
<dbReference type="PANTHER" id="PTHR45633">
    <property type="entry name" value="60 KDA HEAT SHOCK PROTEIN, MITOCHONDRIAL"/>
    <property type="match status" value="1"/>
</dbReference>
<dbReference type="FunFam" id="3.50.7.10:FF:000001">
    <property type="entry name" value="60 kDa chaperonin"/>
    <property type="match status" value="1"/>
</dbReference>
<evidence type="ECO:0000256" key="2">
    <source>
        <dbReference type="ARBA" id="ARBA00023186"/>
    </source>
</evidence>
<accession>X5CWZ7</accession>
<dbReference type="AlphaFoldDB" id="X5CWZ7"/>
<dbReference type="SUPFAM" id="SSF54849">
    <property type="entry name" value="GroEL-intermediate domain like"/>
    <property type="match status" value="2"/>
</dbReference>
<keyword evidence="2" id="KW-0143">Chaperone</keyword>
<dbReference type="InterPro" id="IPR027413">
    <property type="entry name" value="GROEL-like_equatorial_sf"/>
</dbReference>
<dbReference type="GO" id="GO:0005524">
    <property type="term" value="F:ATP binding"/>
    <property type="evidence" value="ECO:0007669"/>
    <property type="project" value="InterPro"/>
</dbReference>
<dbReference type="SUPFAM" id="SSF48592">
    <property type="entry name" value="GroEL equatorial domain-like"/>
    <property type="match status" value="1"/>
</dbReference>
<dbReference type="Pfam" id="PF00118">
    <property type="entry name" value="Cpn60_TCP1"/>
    <property type="match status" value="1"/>
</dbReference>
<feature type="signal peptide" evidence="4">
    <location>
        <begin position="1"/>
        <end position="18"/>
    </location>
</feature>
<dbReference type="InterPro" id="IPR002423">
    <property type="entry name" value="Cpn60/GroEL/TCP-1"/>
</dbReference>
<dbReference type="NCBIfam" id="NF009489">
    <property type="entry name" value="PRK12851.1"/>
    <property type="match status" value="1"/>
</dbReference>
<protein>
    <submittedName>
        <fullName evidence="5">60-kD heat shock protein</fullName>
    </submittedName>
</protein>
<evidence type="ECO:0000256" key="1">
    <source>
        <dbReference type="ARBA" id="ARBA00006607"/>
    </source>
</evidence>
<comment type="similarity">
    <text evidence="1 3">Belongs to the chaperonin (HSP60) family.</text>
</comment>
<reference evidence="5" key="1">
    <citation type="journal article" date="2014" name="J. Proteomics">
        <title>Comparative proteomics reveals proteins impacted by nitrogen deprivation in wild-type and high lipid-accumulating mutant strains of Tisochrysis lutea.</title>
        <authorList>
            <person name="Garnier M."/>
            <person name="Carrier G."/>
            <person name="Rogniaux H."/>
            <person name="Nicolau E."/>
            <person name="Bougaran G."/>
            <person name="Saint-Jean B."/>
            <person name="Cadoret J.P."/>
        </authorList>
    </citation>
    <scope>NUCLEOTIDE SEQUENCE</scope>
</reference>
<dbReference type="GO" id="GO:0042026">
    <property type="term" value="P:protein refolding"/>
    <property type="evidence" value="ECO:0007669"/>
    <property type="project" value="InterPro"/>
</dbReference>
<keyword evidence="5" id="KW-0346">Stress response</keyword>